<accession>A0ABY7CL61</accession>
<feature type="compositionally biased region" description="Pro residues" evidence="1">
    <location>
        <begin position="223"/>
        <end position="232"/>
    </location>
</feature>
<feature type="region of interest" description="Disordered" evidence="1">
    <location>
        <begin position="11"/>
        <end position="43"/>
    </location>
</feature>
<evidence type="ECO:0000313" key="3">
    <source>
        <dbReference type="Proteomes" id="UP001164743"/>
    </source>
</evidence>
<evidence type="ECO:0000256" key="1">
    <source>
        <dbReference type="SAM" id="MobiDB-lite"/>
    </source>
</evidence>
<dbReference type="RefSeq" id="XP_053020762.1">
    <property type="nucleotide sequence ID" value="XM_053169579.1"/>
</dbReference>
<dbReference type="EMBL" id="CP110425">
    <property type="protein sequence ID" value="WAQ85207.1"/>
    <property type="molecule type" value="Genomic_DNA"/>
</dbReference>
<protein>
    <submittedName>
        <fullName evidence="2">Uncharacterized protein</fullName>
    </submittedName>
</protein>
<evidence type="ECO:0000313" key="2">
    <source>
        <dbReference type="EMBL" id="WAQ85207.1"/>
    </source>
</evidence>
<sequence>MTDLEVIRALHMDHRPAEPAEDAPAQDTGRPGTNIYKQLKRSTSQLLRTALRRTARLRKHAAPAAPTSGYGSTLSLPTPASPSPVRASAGPSQLYGHRRSSRQSIFLPALSASPPPPRPHSPTDLALSHLDRILQGAPTPPPELPPPAPAPLTHALYALSPPHRPARKTSLSRPLPELGLRRHPSNPDRPPHKVVIHPEAWQAISISASRYHHQAARCLQDPADPPPPPDTPRVPSLAPDLPVASPPPP</sequence>
<dbReference type="Proteomes" id="UP001164743">
    <property type="component" value="Chromosome 5A"/>
</dbReference>
<feature type="compositionally biased region" description="Low complexity" evidence="1">
    <location>
        <begin position="233"/>
        <end position="243"/>
    </location>
</feature>
<feature type="region of interest" description="Disordered" evidence="1">
    <location>
        <begin position="211"/>
        <end position="249"/>
    </location>
</feature>
<feature type="region of interest" description="Disordered" evidence="1">
    <location>
        <begin position="57"/>
        <end position="100"/>
    </location>
</feature>
<feature type="compositionally biased region" description="Pro residues" evidence="1">
    <location>
        <begin position="138"/>
        <end position="150"/>
    </location>
</feature>
<feature type="region of interest" description="Disordered" evidence="1">
    <location>
        <begin position="134"/>
        <end position="193"/>
    </location>
</feature>
<gene>
    <name evidence="2" type="ORF">PtA15_5A781</name>
</gene>
<reference evidence="2" key="1">
    <citation type="submission" date="2022-10" db="EMBL/GenBank/DDBJ databases">
        <title>Puccinia triticina Genome sequencing and assembly.</title>
        <authorList>
            <person name="Li C."/>
        </authorList>
    </citation>
    <scope>NUCLEOTIDE SEQUENCE</scope>
    <source>
        <strain evidence="2">Pt15</strain>
    </source>
</reference>
<dbReference type="GeneID" id="77810474"/>
<proteinExistence type="predicted"/>
<organism evidence="2 3">
    <name type="scientific">Puccinia triticina</name>
    <dbReference type="NCBI Taxonomy" id="208348"/>
    <lineage>
        <taxon>Eukaryota</taxon>
        <taxon>Fungi</taxon>
        <taxon>Dikarya</taxon>
        <taxon>Basidiomycota</taxon>
        <taxon>Pucciniomycotina</taxon>
        <taxon>Pucciniomycetes</taxon>
        <taxon>Pucciniales</taxon>
        <taxon>Pucciniaceae</taxon>
        <taxon>Puccinia</taxon>
    </lineage>
</organism>
<name>A0ABY7CL61_9BASI</name>
<keyword evidence="3" id="KW-1185">Reference proteome</keyword>